<name>A0A067JBK2_JATCU</name>
<keyword evidence="2" id="KW-1185">Reference proteome</keyword>
<dbReference type="Proteomes" id="UP000027138">
    <property type="component" value="Unassembled WGS sequence"/>
</dbReference>
<dbReference type="SUPFAM" id="SSF55008">
    <property type="entry name" value="HMA, heavy metal-associated domain"/>
    <property type="match status" value="1"/>
</dbReference>
<reference evidence="1 2" key="1">
    <citation type="journal article" date="2014" name="PLoS ONE">
        <title>Global Analysis of Gene Expression Profiles in Physic Nut (Jatropha curcas L.) Seedlings Exposed to Salt Stress.</title>
        <authorList>
            <person name="Zhang L."/>
            <person name="Zhang C."/>
            <person name="Wu P."/>
            <person name="Chen Y."/>
            <person name="Li M."/>
            <person name="Jiang H."/>
            <person name="Wu G."/>
        </authorList>
    </citation>
    <scope>NUCLEOTIDE SEQUENCE [LARGE SCALE GENOMIC DNA]</scope>
    <source>
        <strain evidence="2">cv. GZQX0401</strain>
        <tissue evidence="1">Young leaves</tissue>
    </source>
</reference>
<dbReference type="AlphaFoldDB" id="A0A067JBK2"/>
<evidence type="ECO:0008006" key="3">
    <source>
        <dbReference type="Google" id="ProtNLM"/>
    </source>
</evidence>
<evidence type="ECO:0000313" key="1">
    <source>
        <dbReference type="EMBL" id="KDP20108.1"/>
    </source>
</evidence>
<dbReference type="GO" id="GO:0046872">
    <property type="term" value="F:metal ion binding"/>
    <property type="evidence" value="ECO:0007669"/>
    <property type="project" value="InterPro"/>
</dbReference>
<organism evidence="1 2">
    <name type="scientific">Jatropha curcas</name>
    <name type="common">Barbados nut</name>
    <dbReference type="NCBI Taxonomy" id="180498"/>
    <lineage>
        <taxon>Eukaryota</taxon>
        <taxon>Viridiplantae</taxon>
        <taxon>Streptophyta</taxon>
        <taxon>Embryophyta</taxon>
        <taxon>Tracheophyta</taxon>
        <taxon>Spermatophyta</taxon>
        <taxon>Magnoliopsida</taxon>
        <taxon>eudicotyledons</taxon>
        <taxon>Gunneridae</taxon>
        <taxon>Pentapetalae</taxon>
        <taxon>rosids</taxon>
        <taxon>fabids</taxon>
        <taxon>Malpighiales</taxon>
        <taxon>Euphorbiaceae</taxon>
        <taxon>Crotonoideae</taxon>
        <taxon>Jatropheae</taxon>
        <taxon>Jatropha</taxon>
    </lineage>
</organism>
<dbReference type="OrthoDB" id="851750at2759"/>
<gene>
    <name evidence="1" type="ORF">JCGZ_05877</name>
</gene>
<sequence length="105" mass="11438">MASWAKKKLLKAKFRIYNRLPLPPPATSPAISPPVEEVVLAAHLGCAKCQKKVADAISRIGEMESIIVHVLEKKVILTPTSMAKGSFIVGKASDPLLLYSHSIYK</sequence>
<protein>
    <recommendedName>
        <fullName evidence="3">HMA domain-containing protein</fullName>
    </recommendedName>
</protein>
<dbReference type="InterPro" id="IPR036163">
    <property type="entry name" value="HMA_dom_sf"/>
</dbReference>
<proteinExistence type="predicted"/>
<accession>A0A067JBK2</accession>
<dbReference type="EMBL" id="KK920209">
    <property type="protein sequence ID" value="KDP20108.1"/>
    <property type="molecule type" value="Genomic_DNA"/>
</dbReference>
<evidence type="ECO:0000313" key="2">
    <source>
        <dbReference type="Proteomes" id="UP000027138"/>
    </source>
</evidence>